<feature type="binding site" evidence="10">
    <location>
        <begin position="11"/>
        <end position="18"/>
    </location>
    <ligand>
        <name>ATP</name>
        <dbReference type="ChEBI" id="CHEBI:30616"/>
    </ligand>
</feature>
<evidence type="ECO:0000256" key="12">
    <source>
        <dbReference type="RuleBase" id="RU003784"/>
    </source>
</evidence>
<dbReference type="GO" id="GO:0005524">
    <property type="term" value="F:ATP binding"/>
    <property type="evidence" value="ECO:0007669"/>
    <property type="project" value="UniProtKB-UniRule"/>
</dbReference>
<protein>
    <recommendedName>
        <fullName evidence="10">tRNA dimethylallyltransferase</fullName>
        <ecNumber evidence="10">2.5.1.75</ecNumber>
    </recommendedName>
    <alternativeName>
        <fullName evidence="10">Dimethylallyl diphosphate:tRNA dimethylallyltransferase</fullName>
        <shortName evidence="10">DMAPP:tRNA dimethylallyltransferase</shortName>
        <shortName evidence="10">DMATase</shortName>
    </alternativeName>
    <alternativeName>
        <fullName evidence="10">Isopentenyl-diphosphate:tRNA isopentenyltransferase</fullName>
        <shortName evidence="10">IPP transferase</shortName>
        <shortName evidence="10">IPPT</shortName>
        <shortName evidence="10">IPTase</shortName>
    </alternativeName>
</protein>
<sequence>MRPGPLLAIVGPTAVGKTAVAIEVALRLRGEVISADSMQVYRGLDIGTAKPTPEERRGVPHHLIDICDPGENFSVFQFRLLADALIEDIQARGRLPILVGGTGFYVRAVLREYGFPELDPDPAIRRRLEEVARAHGPLALHERLRAVDPAAAERIHPHNVKRVIRALEVYEQTGQPISSLHRATWAPRYDALVVGLTLERSELYRRIEARTDAQLAAGWLEEVVRLVNAGVPATTGPLTGLGYRHLVGYLRGLVTWEEAVASIKRDTRRYAKRQFTWLRREEGVTWLDMAAGVEAVAAEIVRLVTGKWPGRVEKA</sequence>
<evidence type="ECO:0000256" key="1">
    <source>
        <dbReference type="ARBA" id="ARBA00001946"/>
    </source>
</evidence>
<keyword evidence="8 10" id="KW-0460">Magnesium</keyword>
<feature type="binding site" evidence="10">
    <location>
        <begin position="13"/>
        <end position="18"/>
    </location>
    <ligand>
        <name>substrate</name>
    </ligand>
</feature>
<evidence type="ECO:0000256" key="10">
    <source>
        <dbReference type="HAMAP-Rule" id="MF_00185"/>
    </source>
</evidence>
<comment type="similarity">
    <text evidence="3 10 13">Belongs to the IPP transferase family.</text>
</comment>
<feature type="site" description="Interaction with substrate tRNA" evidence="10">
    <location>
        <position position="125"/>
    </location>
</feature>
<dbReference type="NCBIfam" id="TIGR00174">
    <property type="entry name" value="miaA"/>
    <property type="match status" value="1"/>
</dbReference>
<dbReference type="InterPro" id="IPR018022">
    <property type="entry name" value="IPT"/>
</dbReference>
<accession>A0AA35CIY0</accession>
<dbReference type="PANTHER" id="PTHR11088:SF60">
    <property type="entry name" value="TRNA DIMETHYLALLYLTRANSFERASE"/>
    <property type="match status" value="1"/>
</dbReference>
<dbReference type="EC" id="2.5.1.75" evidence="10"/>
<dbReference type="FunFam" id="1.10.20.140:FF:000001">
    <property type="entry name" value="tRNA dimethylallyltransferase"/>
    <property type="match status" value="1"/>
</dbReference>
<dbReference type="RefSeq" id="WP_264844076.1">
    <property type="nucleotide sequence ID" value="NZ_AP025628.1"/>
</dbReference>
<dbReference type="Pfam" id="PF01715">
    <property type="entry name" value="IPPT"/>
    <property type="match status" value="1"/>
</dbReference>
<evidence type="ECO:0000256" key="4">
    <source>
        <dbReference type="ARBA" id="ARBA00022679"/>
    </source>
</evidence>
<keyword evidence="7 10" id="KW-0067">ATP-binding</keyword>
<dbReference type="Proteomes" id="UP001163687">
    <property type="component" value="Chromosome"/>
</dbReference>
<evidence type="ECO:0000313" key="14">
    <source>
        <dbReference type="EMBL" id="BDG60002.1"/>
    </source>
</evidence>
<evidence type="ECO:0000256" key="9">
    <source>
        <dbReference type="ARBA" id="ARBA00049563"/>
    </source>
</evidence>
<evidence type="ECO:0000256" key="13">
    <source>
        <dbReference type="RuleBase" id="RU003785"/>
    </source>
</evidence>
<evidence type="ECO:0000256" key="8">
    <source>
        <dbReference type="ARBA" id="ARBA00022842"/>
    </source>
</evidence>
<evidence type="ECO:0000256" key="7">
    <source>
        <dbReference type="ARBA" id="ARBA00022840"/>
    </source>
</evidence>
<dbReference type="KEGG" id="cmic:caldi_10920"/>
<comment type="function">
    <text evidence="2 10 12">Catalyzes the transfer of a dimethylallyl group onto the adenine at position 37 in tRNAs that read codons beginning with uridine, leading to the formation of N6-(dimethylallyl)adenosine (i(6)A).</text>
</comment>
<dbReference type="GO" id="GO:0006400">
    <property type="term" value="P:tRNA modification"/>
    <property type="evidence" value="ECO:0007669"/>
    <property type="project" value="TreeGrafter"/>
</dbReference>
<dbReference type="HAMAP" id="MF_00185">
    <property type="entry name" value="IPP_trans"/>
    <property type="match status" value="1"/>
</dbReference>
<keyword evidence="6 10" id="KW-0547">Nucleotide-binding</keyword>
<feature type="region of interest" description="Interaction with substrate tRNA" evidence="10">
    <location>
        <begin position="36"/>
        <end position="39"/>
    </location>
</feature>
<evidence type="ECO:0000256" key="2">
    <source>
        <dbReference type="ARBA" id="ARBA00003213"/>
    </source>
</evidence>
<feature type="site" description="Interaction with substrate tRNA" evidence="10">
    <location>
        <position position="102"/>
    </location>
</feature>
<evidence type="ECO:0000256" key="3">
    <source>
        <dbReference type="ARBA" id="ARBA00005842"/>
    </source>
</evidence>
<comment type="caution">
    <text evidence="10">Lacks conserved residue(s) required for the propagation of feature annotation.</text>
</comment>
<comment type="subunit">
    <text evidence="10">Monomer.</text>
</comment>
<gene>
    <name evidence="10 14" type="primary">miaA</name>
    <name evidence="14" type="ORF">caldi_10920</name>
</gene>
<organism evidence="14 15">
    <name type="scientific">Caldinitratiruptor microaerophilus</name>
    <dbReference type="NCBI Taxonomy" id="671077"/>
    <lineage>
        <taxon>Bacteria</taxon>
        <taxon>Bacillati</taxon>
        <taxon>Bacillota</taxon>
        <taxon>Clostridia</taxon>
        <taxon>Eubacteriales</taxon>
        <taxon>Symbiobacteriaceae</taxon>
        <taxon>Caldinitratiruptor</taxon>
    </lineage>
</organism>
<dbReference type="InterPro" id="IPR039657">
    <property type="entry name" value="Dimethylallyltransferase"/>
</dbReference>
<keyword evidence="15" id="KW-1185">Reference proteome</keyword>
<comment type="catalytic activity">
    <reaction evidence="9 10 11">
        <text>adenosine(37) in tRNA + dimethylallyl diphosphate = N(6)-dimethylallyladenosine(37) in tRNA + diphosphate</text>
        <dbReference type="Rhea" id="RHEA:26482"/>
        <dbReference type="Rhea" id="RHEA-COMP:10162"/>
        <dbReference type="Rhea" id="RHEA-COMP:10375"/>
        <dbReference type="ChEBI" id="CHEBI:33019"/>
        <dbReference type="ChEBI" id="CHEBI:57623"/>
        <dbReference type="ChEBI" id="CHEBI:74411"/>
        <dbReference type="ChEBI" id="CHEBI:74415"/>
        <dbReference type="EC" id="2.5.1.75"/>
    </reaction>
</comment>
<dbReference type="PANTHER" id="PTHR11088">
    <property type="entry name" value="TRNA DIMETHYLALLYLTRANSFERASE"/>
    <property type="match status" value="1"/>
</dbReference>
<dbReference type="AlphaFoldDB" id="A0AA35CIY0"/>
<keyword evidence="4 10" id="KW-0808">Transferase</keyword>
<reference evidence="14" key="1">
    <citation type="submission" date="2022-03" db="EMBL/GenBank/DDBJ databases">
        <title>Complete genome sequence of Caldinitratiruptor microaerophilus.</title>
        <authorList>
            <person name="Mukaiyama R."/>
            <person name="Nishiyama T."/>
            <person name="Ueda K."/>
        </authorList>
    </citation>
    <scope>NUCLEOTIDE SEQUENCE</scope>
    <source>
        <strain evidence="14">JCM 16183</strain>
    </source>
</reference>
<evidence type="ECO:0000256" key="6">
    <source>
        <dbReference type="ARBA" id="ARBA00022741"/>
    </source>
</evidence>
<comment type="cofactor">
    <cofactor evidence="1 10">
        <name>Mg(2+)</name>
        <dbReference type="ChEBI" id="CHEBI:18420"/>
    </cofactor>
</comment>
<proteinExistence type="inferred from homology"/>
<evidence type="ECO:0000256" key="5">
    <source>
        <dbReference type="ARBA" id="ARBA00022694"/>
    </source>
</evidence>
<dbReference type="GO" id="GO:0052381">
    <property type="term" value="F:tRNA dimethylallyltransferase activity"/>
    <property type="evidence" value="ECO:0007669"/>
    <property type="project" value="UniProtKB-UniRule"/>
</dbReference>
<dbReference type="SUPFAM" id="SSF52540">
    <property type="entry name" value="P-loop containing nucleoside triphosphate hydrolases"/>
    <property type="match status" value="2"/>
</dbReference>
<evidence type="ECO:0000313" key="15">
    <source>
        <dbReference type="Proteomes" id="UP001163687"/>
    </source>
</evidence>
<evidence type="ECO:0000256" key="11">
    <source>
        <dbReference type="RuleBase" id="RU003783"/>
    </source>
</evidence>
<name>A0AA35CIY0_9FIRM</name>
<dbReference type="InterPro" id="IPR027417">
    <property type="entry name" value="P-loop_NTPase"/>
</dbReference>
<dbReference type="Gene3D" id="3.40.50.300">
    <property type="entry name" value="P-loop containing nucleotide triphosphate hydrolases"/>
    <property type="match status" value="1"/>
</dbReference>
<dbReference type="Gene3D" id="1.10.20.140">
    <property type="match status" value="1"/>
</dbReference>
<keyword evidence="5 10" id="KW-0819">tRNA processing</keyword>
<dbReference type="EMBL" id="AP025628">
    <property type="protein sequence ID" value="BDG60002.1"/>
    <property type="molecule type" value="Genomic_DNA"/>
</dbReference>